<proteinExistence type="predicted"/>
<evidence type="ECO:0000313" key="1">
    <source>
        <dbReference type="EMBL" id="RGV52020.1"/>
    </source>
</evidence>
<dbReference type="Proteomes" id="UP000283850">
    <property type="component" value="Unassembled WGS sequence"/>
</dbReference>
<accession>A0A412Y3K1</accession>
<dbReference type="AlphaFoldDB" id="A0A412Y3K1"/>
<evidence type="ECO:0000313" key="2">
    <source>
        <dbReference type="Proteomes" id="UP000283850"/>
    </source>
</evidence>
<gene>
    <name evidence="1" type="ORF">DWW10_15215</name>
</gene>
<dbReference type="RefSeq" id="WP_118421753.1">
    <property type="nucleotide sequence ID" value="NZ_QRZF01000010.1"/>
</dbReference>
<name>A0A412Y3K1_9BACE</name>
<dbReference type="EMBL" id="QRZF01000010">
    <property type="protein sequence ID" value="RGV52020.1"/>
    <property type="molecule type" value="Genomic_DNA"/>
</dbReference>
<organism evidence="1 2">
    <name type="scientific">Bacteroides intestinalis</name>
    <dbReference type="NCBI Taxonomy" id="329854"/>
    <lineage>
        <taxon>Bacteria</taxon>
        <taxon>Pseudomonadati</taxon>
        <taxon>Bacteroidota</taxon>
        <taxon>Bacteroidia</taxon>
        <taxon>Bacteroidales</taxon>
        <taxon>Bacteroidaceae</taxon>
        <taxon>Bacteroides</taxon>
    </lineage>
</organism>
<protein>
    <submittedName>
        <fullName evidence="1">Uncharacterized protein</fullName>
    </submittedName>
</protein>
<reference evidence="1 2" key="1">
    <citation type="submission" date="2018-08" db="EMBL/GenBank/DDBJ databases">
        <title>A genome reference for cultivated species of the human gut microbiota.</title>
        <authorList>
            <person name="Zou Y."/>
            <person name="Xue W."/>
            <person name="Luo G."/>
        </authorList>
    </citation>
    <scope>NUCLEOTIDE SEQUENCE [LARGE SCALE GENOMIC DNA]</scope>
    <source>
        <strain evidence="1 2">AF14-32</strain>
    </source>
</reference>
<comment type="caution">
    <text evidence="1">The sequence shown here is derived from an EMBL/GenBank/DDBJ whole genome shotgun (WGS) entry which is preliminary data.</text>
</comment>
<sequence length="140" mass="17183">MRAKNRGMNMTEEDIMDMIAKKKERYARQQTRLEDLKRSMNYNHNDIKQLEYTLQKLKRSRKKKRYRSFISRRHVSTFFIRISRLYDYLQHHLHCSFNYTLFCLIVNSRYCFESRTQTAGHKQLSPATVLTYFKRERAEV</sequence>